<name>A0A6A5U068_9PLEO</name>
<feature type="region of interest" description="Disordered" evidence="1">
    <location>
        <begin position="114"/>
        <end position="134"/>
    </location>
</feature>
<dbReference type="EMBL" id="ML976987">
    <property type="protein sequence ID" value="KAF1958291.1"/>
    <property type="molecule type" value="Genomic_DNA"/>
</dbReference>
<evidence type="ECO:0000313" key="2">
    <source>
        <dbReference type="EMBL" id="KAF1958291.1"/>
    </source>
</evidence>
<reference evidence="2" key="1">
    <citation type="journal article" date="2020" name="Stud. Mycol.">
        <title>101 Dothideomycetes genomes: a test case for predicting lifestyles and emergence of pathogens.</title>
        <authorList>
            <person name="Haridas S."/>
            <person name="Albert R."/>
            <person name="Binder M."/>
            <person name="Bloem J."/>
            <person name="Labutti K."/>
            <person name="Salamov A."/>
            <person name="Andreopoulos B."/>
            <person name="Baker S."/>
            <person name="Barry K."/>
            <person name="Bills G."/>
            <person name="Bluhm B."/>
            <person name="Cannon C."/>
            <person name="Castanera R."/>
            <person name="Culley D."/>
            <person name="Daum C."/>
            <person name="Ezra D."/>
            <person name="Gonzalez J."/>
            <person name="Henrissat B."/>
            <person name="Kuo A."/>
            <person name="Liang C."/>
            <person name="Lipzen A."/>
            <person name="Lutzoni F."/>
            <person name="Magnuson J."/>
            <person name="Mondo S."/>
            <person name="Nolan M."/>
            <person name="Ohm R."/>
            <person name="Pangilinan J."/>
            <person name="Park H.-J."/>
            <person name="Ramirez L."/>
            <person name="Alfaro M."/>
            <person name="Sun H."/>
            <person name="Tritt A."/>
            <person name="Yoshinaga Y."/>
            <person name="Zwiers L.-H."/>
            <person name="Turgeon B."/>
            <person name="Goodwin S."/>
            <person name="Spatafora J."/>
            <person name="Crous P."/>
            <person name="Grigoriev I."/>
        </authorList>
    </citation>
    <scope>NUCLEOTIDE SEQUENCE</scope>
    <source>
        <strain evidence="2">CBS 675.92</strain>
    </source>
</reference>
<evidence type="ECO:0000313" key="3">
    <source>
        <dbReference type="Proteomes" id="UP000800035"/>
    </source>
</evidence>
<feature type="compositionally biased region" description="Low complexity" evidence="1">
    <location>
        <begin position="115"/>
        <end position="129"/>
    </location>
</feature>
<organism evidence="2 3">
    <name type="scientific">Byssothecium circinans</name>
    <dbReference type="NCBI Taxonomy" id="147558"/>
    <lineage>
        <taxon>Eukaryota</taxon>
        <taxon>Fungi</taxon>
        <taxon>Dikarya</taxon>
        <taxon>Ascomycota</taxon>
        <taxon>Pezizomycotina</taxon>
        <taxon>Dothideomycetes</taxon>
        <taxon>Pleosporomycetidae</taxon>
        <taxon>Pleosporales</taxon>
        <taxon>Massarineae</taxon>
        <taxon>Massarinaceae</taxon>
        <taxon>Byssothecium</taxon>
    </lineage>
</organism>
<dbReference type="AlphaFoldDB" id="A0A6A5U068"/>
<protein>
    <submittedName>
        <fullName evidence="2">Uncharacterized protein</fullName>
    </submittedName>
</protein>
<gene>
    <name evidence="2" type="ORF">CC80DRAFT_534074</name>
</gene>
<evidence type="ECO:0000256" key="1">
    <source>
        <dbReference type="SAM" id="MobiDB-lite"/>
    </source>
</evidence>
<proteinExistence type="predicted"/>
<keyword evidence="3" id="KW-1185">Reference proteome</keyword>
<accession>A0A6A5U068</accession>
<sequence length="319" mass="35294">MTSPSSWASPIEVLTISDSNPPSLITQSPNTTTVSLQHGGTVNQHQQLYRFTSRKRISPYASPSLPLFSDTQTSTTKATYKSPLFSFPKAPPPHSLLHIKKSVEESTRDMWFLLPTSPKQPSPQQSRTTSPPPTLHFDDTAPCLTERPHIDTVIFPPCWDTYVHTETNGTFLSQIQHTLRLPTRSARAFVHTTRAGREPLDVAGLVACAWAWGFEFGDKVGLRVVHSMDGRDGVAMTNAVVAAVMDPRRLVSGAESVWTLYPDYLDPGRSSHRPANNSKILKLGGTLPPMRSVILHTLHERLARAKRNPRMASLSNFLG</sequence>
<dbReference type="Proteomes" id="UP000800035">
    <property type="component" value="Unassembled WGS sequence"/>
</dbReference>